<gene>
    <name evidence="1" type="ORF">PPACK8108_LOCUS872</name>
</gene>
<comment type="caution">
    <text evidence="1">The sequence shown here is derived from an EMBL/GenBank/DDBJ whole genome shotgun (WGS) entry which is preliminary data.</text>
</comment>
<dbReference type="EMBL" id="CALTRL010000119">
    <property type="protein sequence ID" value="CAH7666518.1"/>
    <property type="molecule type" value="Genomic_DNA"/>
</dbReference>
<organism evidence="1 2">
    <name type="scientific">Phakopsora pachyrhizi</name>
    <name type="common">Asian soybean rust disease fungus</name>
    <dbReference type="NCBI Taxonomy" id="170000"/>
    <lineage>
        <taxon>Eukaryota</taxon>
        <taxon>Fungi</taxon>
        <taxon>Dikarya</taxon>
        <taxon>Basidiomycota</taxon>
        <taxon>Pucciniomycotina</taxon>
        <taxon>Pucciniomycetes</taxon>
        <taxon>Pucciniales</taxon>
        <taxon>Phakopsoraceae</taxon>
        <taxon>Phakopsora</taxon>
    </lineage>
</organism>
<reference evidence="1" key="1">
    <citation type="submission" date="2022-06" db="EMBL/GenBank/DDBJ databases">
        <authorList>
            <consortium name="SYNGENTA / RWTH Aachen University"/>
        </authorList>
    </citation>
    <scope>NUCLEOTIDE SEQUENCE</scope>
</reference>
<sequence>MDCMEAKLSKQIVQKATTTTKGWPIGVNKVGPDLMDREEDLLESGLEMEMDEVTEAMQRELGELMKKSGVNLEGKKNGQINYGLIGDFLESFTSQAGLPGPVGNIAGRIGVDLLGKDEKKKKNI</sequence>
<name>A0AAV0AII6_PHAPC</name>
<protein>
    <submittedName>
        <fullName evidence="1">Uncharacterized protein</fullName>
    </submittedName>
</protein>
<accession>A0AAV0AII6</accession>
<dbReference type="Proteomes" id="UP001153365">
    <property type="component" value="Unassembled WGS sequence"/>
</dbReference>
<evidence type="ECO:0000313" key="2">
    <source>
        <dbReference type="Proteomes" id="UP001153365"/>
    </source>
</evidence>
<keyword evidence="2" id="KW-1185">Reference proteome</keyword>
<dbReference type="AlphaFoldDB" id="A0AAV0AII6"/>
<proteinExistence type="predicted"/>
<evidence type="ECO:0000313" key="1">
    <source>
        <dbReference type="EMBL" id="CAH7666518.1"/>
    </source>
</evidence>